<evidence type="ECO:0000313" key="2">
    <source>
        <dbReference type="EMBL" id="QHO60656.1"/>
    </source>
</evidence>
<dbReference type="EMBL" id="MN605266">
    <property type="protein sequence ID" value="QHO60656.1"/>
    <property type="molecule type" value="mRNA"/>
</dbReference>
<evidence type="ECO:0000256" key="1">
    <source>
        <dbReference type="SAM" id="SignalP"/>
    </source>
</evidence>
<feature type="signal peptide" evidence="1">
    <location>
        <begin position="1"/>
        <end position="23"/>
    </location>
</feature>
<organism evidence="2">
    <name type="scientific">Sergentomyia schwetzi</name>
    <dbReference type="NCBI Taxonomy" id="114605"/>
    <lineage>
        <taxon>Eukaryota</taxon>
        <taxon>Metazoa</taxon>
        <taxon>Ecdysozoa</taxon>
        <taxon>Arthropoda</taxon>
        <taxon>Hexapoda</taxon>
        <taxon>Insecta</taxon>
        <taxon>Pterygota</taxon>
        <taxon>Neoptera</taxon>
        <taxon>Endopterygota</taxon>
        <taxon>Diptera</taxon>
        <taxon>Nematocera</taxon>
        <taxon>Psychodoidea</taxon>
        <taxon>Psychodidae</taxon>
        <taxon>Sergentomyia</taxon>
        <taxon>Sergentomyia</taxon>
    </lineage>
</organism>
<keyword evidence="1" id="KW-0732">Signal</keyword>
<protein>
    <submittedName>
        <fullName evidence="2">Lufaxin</fullName>
    </submittedName>
</protein>
<proteinExistence type="evidence at transcript level"/>
<reference evidence="2" key="1">
    <citation type="submission" date="2019-10" db="EMBL/GenBank/DDBJ databases">
        <title>Sergentomyia schwetzi: salivary gland transcriptome, proteome and enzymatic activities in two lineages adapted to different blood sources.</title>
        <authorList>
            <person name="Polanska N."/>
            <person name="Ishemgulova A."/>
            <person name="Volfova V."/>
            <person name="Flegontov P."/>
            <person name="Votypka J."/>
            <person name="Yurchenko V."/>
            <person name="Volf P."/>
        </authorList>
    </citation>
    <scope>NUCLEOTIDE SEQUENCE</scope>
    <source>
        <tissue evidence="2">Salivary glands</tissue>
    </source>
</reference>
<feature type="chain" id="PRO_5025681955" evidence="1">
    <location>
        <begin position="24"/>
        <end position="296"/>
    </location>
</feature>
<sequence length="296" mass="33772">MYSFNFLIFQIILVLAFVTWTKCSETTDYFMFGKSVPTDDKIFDHDFRTNYVHDGNVYSEHEKGKSSSNATHFTFDFSKPGICITGIHVESERADGSKGFSTGKIYCKEGGIGSNRCLLVFVKVEKRRNAKVMIYAMNEPCSFKSRFLISAETKDGYDLPYSFNPSTRCSTLQPNLQHFTFGAKKGAFQQNYFGLINKPMNCLHETDDLTASLEMFPKNQKISYMYIVNTGKRRISFLDVYFYQEEESGQYNMPNIYFDGGCGPSTNPCALVFDGYERITYILVKVYKNKGGKGIN</sequence>
<dbReference type="AlphaFoldDB" id="A0A6B9VM74"/>
<name>A0A6B9VM74_9DIPT</name>
<accession>A0A6B9VM74</accession>